<dbReference type="GO" id="GO:0015421">
    <property type="term" value="F:ABC-type oligopeptide transporter activity"/>
    <property type="evidence" value="ECO:0007669"/>
    <property type="project" value="TreeGrafter"/>
</dbReference>
<feature type="transmembrane region" description="Helical" evidence="9">
    <location>
        <begin position="152"/>
        <end position="176"/>
    </location>
</feature>
<evidence type="ECO:0000313" key="12">
    <source>
        <dbReference type="EMBL" id="VAW37932.1"/>
    </source>
</evidence>
<dbReference type="GO" id="GO:0016887">
    <property type="term" value="F:ATP hydrolysis activity"/>
    <property type="evidence" value="ECO:0007669"/>
    <property type="project" value="InterPro"/>
</dbReference>
<dbReference type="SUPFAM" id="SSF90123">
    <property type="entry name" value="ABC transporter transmembrane region"/>
    <property type="match status" value="1"/>
</dbReference>
<dbReference type="InterPro" id="IPR011527">
    <property type="entry name" value="ABC1_TM_dom"/>
</dbReference>
<dbReference type="PROSITE" id="PS50893">
    <property type="entry name" value="ABC_TRANSPORTER_2"/>
    <property type="match status" value="1"/>
</dbReference>
<keyword evidence="8 9" id="KW-0472">Membrane</keyword>
<dbReference type="InterPro" id="IPR003593">
    <property type="entry name" value="AAA+_ATPase"/>
</dbReference>
<keyword evidence="2" id="KW-0813">Transport</keyword>
<evidence type="ECO:0000256" key="8">
    <source>
        <dbReference type="ARBA" id="ARBA00023136"/>
    </source>
</evidence>
<feature type="transmembrane region" description="Helical" evidence="9">
    <location>
        <begin position="261"/>
        <end position="282"/>
    </location>
</feature>
<keyword evidence="7 9" id="KW-1133">Transmembrane helix</keyword>
<feature type="domain" description="ABC transporter" evidence="10">
    <location>
        <begin position="358"/>
        <end position="591"/>
    </location>
</feature>
<dbReference type="PANTHER" id="PTHR43394">
    <property type="entry name" value="ATP-DEPENDENT PERMEASE MDL1, MITOCHONDRIAL"/>
    <property type="match status" value="1"/>
</dbReference>
<dbReference type="Pfam" id="PF00005">
    <property type="entry name" value="ABC_tran"/>
    <property type="match status" value="1"/>
</dbReference>
<feature type="transmembrane region" description="Helical" evidence="9">
    <location>
        <begin position="182"/>
        <end position="203"/>
    </location>
</feature>
<name>A0A3B0VG56_9ZZZZ</name>
<keyword evidence="5" id="KW-0547">Nucleotide-binding</keyword>
<evidence type="ECO:0000256" key="3">
    <source>
        <dbReference type="ARBA" id="ARBA00022475"/>
    </source>
</evidence>
<sequence length="612" mass="68435">MYNFGYSEEGRVGSLRDLHIWLRILRYGSGHRLGLVLAVLLSLVVTGATLGLPHLMQMGIDGFIMNTRLPAVQRIQGLGRIAVVYGILVGLVFLAGFFQVVVLETIGQWIMHAMRRDLYAHMLDLDLAFFNNQAVGRLVTRLTNDIQNMHEMFTSVMVTLFNDFLRLAGILVILFLMNVRLALVMSVFVPLAALITVVFSRLARERFRAIRRQLSRLNSFLQEAISGISVLQLFGRQRDSFRKFDVLTREYQDLTMRQIKLFGTFMPMSEFMSSAAIALILWYGGGEIIRRELSLGELVAFFSYMRLFFQPLRELYQKYSIVQSAMASAERIFNLLDTEKRIEAPLLPVEPERIKGDLIFDDVCFAYEPDQPILRHISLTVTAGETVAVVGATGSGKSTLINLLVRFYDPQQGRILIDGRDLREYRPHDLRRVVGVIMQDVFVLPDTLLANIVMDTGHDRSRVEEIIRETGMEPFVAGLPDGLDTLIGEGHLDFSAGEKQLLCFARVLCRDPAILILDEATSAVDSETENILEQAVIAGFEGRTSLIIAHRLSTVRRADRVVVMDHGRIVEQGSHDELMAAGGAYSRLVTLDLRASGADRGAAGPAGPAGKK</sequence>
<evidence type="ECO:0000259" key="11">
    <source>
        <dbReference type="PROSITE" id="PS50929"/>
    </source>
</evidence>
<dbReference type="InterPro" id="IPR027417">
    <property type="entry name" value="P-loop_NTPase"/>
</dbReference>
<dbReference type="SUPFAM" id="SSF52540">
    <property type="entry name" value="P-loop containing nucleoside triphosphate hydrolases"/>
    <property type="match status" value="1"/>
</dbReference>
<evidence type="ECO:0000256" key="5">
    <source>
        <dbReference type="ARBA" id="ARBA00022741"/>
    </source>
</evidence>
<keyword evidence="4 9" id="KW-0812">Transmembrane</keyword>
<dbReference type="GO" id="GO:0005886">
    <property type="term" value="C:plasma membrane"/>
    <property type="evidence" value="ECO:0007669"/>
    <property type="project" value="UniProtKB-SubCell"/>
</dbReference>
<dbReference type="InterPro" id="IPR003439">
    <property type="entry name" value="ABC_transporter-like_ATP-bd"/>
</dbReference>
<evidence type="ECO:0000256" key="6">
    <source>
        <dbReference type="ARBA" id="ARBA00022840"/>
    </source>
</evidence>
<dbReference type="AlphaFoldDB" id="A0A3B0VG56"/>
<keyword evidence="3" id="KW-1003">Cell membrane</keyword>
<gene>
    <name evidence="12" type="ORF">MNBD_DELTA04-778</name>
</gene>
<feature type="transmembrane region" description="Helical" evidence="9">
    <location>
        <begin position="33"/>
        <end position="56"/>
    </location>
</feature>
<evidence type="ECO:0000259" key="10">
    <source>
        <dbReference type="PROSITE" id="PS50893"/>
    </source>
</evidence>
<dbReference type="GO" id="GO:0005524">
    <property type="term" value="F:ATP binding"/>
    <property type="evidence" value="ECO:0007669"/>
    <property type="project" value="UniProtKB-KW"/>
</dbReference>
<dbReference type="InterPro" id="IPR036640">
    <property type="entry name" value="ABC1_TM_sf"/>
</dbReference>
<dbReference type="EMBL" id="UOEY01000053">
    <property type="protein sequence ID" value="VAW37932.1"/>
    <property type="molecule type" value="Genomic_DNA"/>
</dbReference>
<keyword evidence="6 12" id="KW-0067">ATP-binding</keyword>
<dbReference type="PROSITE" id="PS50929">
    <property type="entry name" value="ABC_TM1F"/>
    <property type="match status" value="1"/>
</dbReference>
<dbReference type="Gene3D" id="3.40.50.300">
    <property type="entry name" value="P-loop containing nucleotide triphosphate hydrolases"/>
    <property type="match status" value="1"/>
</dbReference>
<reference evidence="12" key="1">
    <citation type="submission" date="2018-06" db="EMBL/GenBank/DDBJ databases">
        <authorList>
            <person name="Zhirakovskaya E."/>
        </authorList>
    </citation>
    <scope>NUCLEOTIDE SEQUENCE</scope>
</reference>
<feature type="transmembrane region" description="Helical" evidence="9">
    <location>
        <begin position="77"/>
        <end position="98"/>
    </location>
</feature>
<dbReference type="SMART" id="SM00382">
    <property type="entry name" value="AAA"/>
    <property type="match status" value="1"/>
</dbReference>
<dbReference type="FunFam" id="3.40.50.300:FF:000221">
    <property type="entry name" value="Multidrug ABC transporter ATP-binding protein"/>
    <property type="match status" value="1"/>
</dbReference>
<comment type="subcellular location">
    <subcellularLocation>
        <location evidence="1">Cell membrane</location>
        <topology evidence="1">Multi-pass membrane protein</topology>
    </subcellularLocation>
</comment>
<dbReference type="PROSITE" id="PS00211">
    <property type="entry name" value="ABC_TRANSPORTER_1"/>
    <property type="match status" value="1"/>
</dbReference>
<dbReference type="Pfam" id="PF00664">
    <property type="entry name" value="ABC_membrane"/>
    <property type="match status" value="1"/>
</dbReference>
<evidence type="ECO:0000256" key="1">
    <source>
        <dbReference type="ARBA" id="ARBA00004651"/>
    </source>
</evidence>
<dbReference type="PANTHER" id="PTHR43394:SF1">
    <property type="entry name" value="ATP-BINDING CASSETTE SUB-FAMILY B MEMBER 10, MITOCHONDRIAL"/>
    <property type="match status" value="1"/>
</dbReference>
<evidence type="ECO:0000256" key="9">
    <source>
        <dbReference type="SAM" id="Phobius"/>
    </source>
</evidence>
<dbReference type="CDD" id="cd18544">
    <property type="entry name" value="ABC_6TM_TmrA_like"/>
    <property type="match status" value="1"/>
</dbReference>
<dbReference type="InterPro" id="IPR017871">
    <property type="entry name" value="ABC_transporter-like_CS"/>
</dbReference>
<proteinExistence type="predicted"/>
<protein>
    <submittedName>
        <fullName evidence="12">Heterodimeric efflux ABC transporter, permease/ATP-binding subunit 2</fullName>
    </submittedName>
</protein>
<evidence type="ECO:0000256" key="7">
    <source>
        <dbReference type="ARBA" id="ARBA00022989"/>
    </source>
</evidence>
<evidence type="ECO:0000256" key="2">
    <source>
        <dbReference type="ARBA" id="ARBA00022448"/>
    </source>
</evidence>
<dbReference type="Gene3D" id="1.20.1560.10">
    <property type="entry name" value="ABC transporter type 1, transmembrane domain"/>
    <property type="match status" value="1"/>
</dbReference>
<dbReference type="InterPro" id="IPR039421">
    <property type="entry name" value="Type_1_exporter"/>
</dbReference>
<accession>A0A3B0VG56</accession>
<evidence type="ECO:0000256" key="4">
    <source>
        <dbReference type="ARBA" id="ARBA00022692"/>
    </source>
</evidence>
<organism evidence="12">
    <name type="scientific">hydrothermal vent metagenome</name>
    <dbReference type="NCBI Taxonomy" id="652676"/>
    <lineage>
        <taxon>unclassified sequences</taxon>
        <taxon>metagenomes</taxon>
        <taxon>ecological metagenomes</taxon>
    </lineage>
</organism>
<feature type="domain" description="ABC transmembrane type-1" evidence="11">
    <location>
        <begin position="36"/>
        <end position="324"/>
    </location>
</feature>